<dbReference type="PANTHER" id="PTHR34315:SF1">
    <property type="entry name" value="INTRADIOL RING-CLEAVAGE DIOXYGENASES DOMAIN-CONTAINING PROTEIN-RELATED"/>
    <property type="match status" value="1"/>
</dbReference>
<feature type="compositionally biased region" description="Low complexity" evidence="1">
    <location>
        <begin position="75"/>
        <end position="89"/>
    </location>
</feature>
<dbReference type="RefSeq" id="WP_345268159.1">
    <property type="nucleotide sequence ID" value="NZ_BAABIM010000004.1"/>
</dbReference>
<dbReference type="PANTHER" id="PTHR34315">
    <property type="match status" value="1"/>
</dbReference>
<feature type="compositionally biased region" description="Gly residues" evidence="1">
    <location>
        <begin position="102"/>
        <end position="111"/>
    </location>
</feature>
<evidence type="ECO:0000313" key="3">
    <source>
        <dbReference type="EMBL" id="GAA4693636.1"/>
    </source>
</evidence>
<feature type="compositionally biased region" description="Basic and acidic residues" evidence="1">
    <location>
        <begin position="14"/>
        <end position="33"/>
    </location>
</feature>
<protein>
    <recommendedName>
        <fullName evidence="2">Intradiol ring-cleavage dioxygenases domain-containing protein</fullName>
    </recommendedName>
</protein>
<feature type="region of interest" description="Disordered" evidence="1">
    <location>
        <begin position="1"/>
        <end position="33"/>
    </location>
</feature>
<dbReference type="InterPro" id="IPR015889">
    <property type="entry name" value="Intradiol_dOase_core"/>
</dbReference>
<keyword evidence="4" id="KW-1185">Reference proteome</keyword>
<name>A0ABP8WTJ4_9ACTN</name>
<evidence type="ECO:0000259" key="2">
    <source>
        <dbReference type="Pfam" id="PF00775"/>
    </source>
</evidence>
<gene>
    <name evidence="3" type="ORF">GCM10023226_34390</name>
</gene>
<dbReference type="Pfam" id="PF00775">
    <property type="entry name" value="Dioxygenase_C"/>
    <property type="match status" value="1"/>
</dbReference>
<evidence type="ECO:0000313" key="4">
    <source>
        <dbReference type="Proteomes" id="UP001500621"/>
    </source>
</evidence>
<evidence type="ECO:0000256" key="1">
    <source>
        <dbReference type="SAM" id="MobiDB-lite"/>
    </source>
</evidence>
<feature type="region of interest" description="Disordered" evidence="1">
    <location>
        <begin position="75"/>
        <end position="140"/>
    </location>
</feature>
<sequence length="328" mass="33922">MTTTPTGPVPFSHEPADPADHAEHTDHDEHREGLDHDLPAMQARGMVRTPGRPWARRGLLGLVGGLGAAALVGCASDSSSSGATSTTTGAGSGPGGAPPEGGPGGAGGGGMSVSQADLDDGDVPEETAGPYPGDGSNGVNVLTESGIVRSDLTRSFGDASGVAEGVPLQIRLRVYDNTADGMTPYAGAAVYLWHCDREGRYSLYSEGVEEENYLRGVQEVAQDGTITFTSIFPACYSGRWPHLHFEVYGSLDDATAAGTKLRTSQIAFPEEVCRTVYDTAEGYEASQGNLDGVSLDSDGIFSDGYSLQMGTVTGSVAQGYELAINVPV</sequence>
<reference evidence="4" key="1">
    <citation type="journal article" date="2019" name="Int. J. Syst. Evol. Microbiol.">
        <title>The Global Catalogue of Microorganisms (GCM) 10K type strain sequencing project: providing services to taxonomists for standard genome sequencing and annotation.</title>
        <authorList>
            <consortium name="The Broad Institute Genomics Platform"/>
            <consortium name="The Broad Institute Genome Sequencing Center for Infectious Disease"/>
            <person name="Wu L."/>
            <person name="Ma J."/>
        </authorList>
    </citation>
    <scope>NUCLEOTIDE SEQUENCE [LARGE SCALE GENOMIC DNA]</scope>
    <source>
        <strain evidence="4">JCM 18127</strain>
    </source>
</reference>
<comment type="caution">
    <text evidence="3">The sequence shown here is derived from an EMBL/GenBank/DDBJ whole genome shotgun (WGS) entry which is preliminary data.</text>
</comment>
<feature type="domain" description="Intradiol ring-cleavage dioxygenases" evidence="2">
    <location>
        <begin position="161"/>
        <end position="238"/>
    </location>
</feature>
<organism evidence="3 4">
    <name type="scientific">Nocardioides nanhaiensis</name>
    <dbReference type="NCBI Taxonomy" id="1476871"/>
    <lineage>
        <taxon>Bacteria</taxon>
        <taxon>Bacillati</taxon>
        <taxon>Actinomycetota</taxon>
        <taxon>Actinomycetes</taxon>
        <taxon>Propionibacteriales</taxon>
        <taxon>Nocardioidaceae</taxon>
        <taxon>Nocardioides</taxon>
    </lineage>
</organism>
<accession>A0ABP8WTJ4</accession>
<dbReference type="Proteomes" id="UP001500621">
    <property type="component" value="Unassembled WGS sequence"/>
</dbReference>
<dbReference type="EMBL" id="BAABIM010000004">
    <property type="protein sequence ID" value="GAA4693636.1"/>
    <property type="molecule type" value="Genomic_DNA"/>
</dbReference>
<dbReference type="InterPro" id="IPR000627">
    <property type="entry name" value="Intradiol_dOase_C"/>
</dbReference>
<dbReference type="SUPFAM" id="SSF49482">
    <property type="entry name" value="Aromatic compound dioxygenase"/>
    <property type="match status" value="1"/>
</dbReference>
<proteinExistence type="predicted"/>
<dbReference type="Gene3D" id="2.60.130.10">
    <property type="entry name" value="Aromatic compound dioxygenase"/>
    <property type="match status" value="1"/>
</dbReference>